<keyword evidence="2 5" id="KW-0645">Protease</keyword>
<comment type="similarity">
    <text evidence="1 5 6">Belongs to the peptidase S8 family.</text>
</comment>
<dbReference type="PROSITE" id="PS00138">
    <property type="entry name" value="SUBTILASE_SER"/>
    <property type="match status" value="1"/>
</dbReference>
<dbReference type="SUPFAM" id="SSF52743">
    <property type="entry name" value="Subtilisin-like"/>
    <property type="match status" value="1"/>
</dbReference>
<dbReference type="PANTHER" id="PTHR43806:SF58">
    <property type="entry name" value="ALKALINE PROTEASE 1-RELATED"/>
    <property type="match status" value="1"/>
</dbReference>
<evidence type="ECO:0000256" key="1">
    <source>
        <dbReference type="ARBA" id="ARBA00011073"/>
    </source>
</evidence>
<evidence type="ECO:0000256" key="7">
    <source>
        <dbReference type="SAM" id="SignalP"/>
    </source>
</evidence>
<dbReference type="InterPro" id="IPR036852">
    <property type="entry name" value="Peptidase_S8/S53_dom_sf"/>
</dbReference>
<dbReference type="AlphaFoldDB" id="A0AA39PYM0"/>
<dbReference type="CDD" id="cd04077">
    <property type="entry name" value="Peptidases_S8_PCSK9_ProteinaseK_like"/>
    <property type="match status" value="1"/>
</dbReference>
<dbReference type="Pfam" id="PF00082">
    <property type="entry name" value="Peptidase_S8"/>
    <property type="match status" value="1"/>
</dbReference>
<evidence type="ECO:0000256" key="2">
    <source>
        <dbReference type="ARBA" id="ARBA00022670"/>
    </source>
</evidence>
<keyword evidence="4 5" id="KW-0720">Serine protease</keyword>
<comment type="caution">
    <text evidence="10">The sequence shown here is derived from an EMBL/GenBank/DDBJ whole genome shotgun (WGS) entry which is preliminary data.</text>
</comment>
<dbReference type="InterPro" id="IPR037045">
    <property type="entry name" value="S8pro/Inhibitor_I9_sf"/>
</dbReference>
<dbReference type="EMBL" id="JAUEPU010000029">
    <property type="protein sequence ID" value="KAK0492425.1"/>
    <property type="molecule type" value="Genomic_DNA"/>
</dbReference>
<name>A0AA39PYM0_9AGAR</name>
<feature type="signal peptide" evidence="7">
    <location>
        <begin position="1"/>
        <end position="21"/>
    </location>
</feature>
<keyword evidence="3 5" id="KW-0378">Hydrolase</keyword>
<feature type="active site" description="Charge relay system" evidence="5">
    <location>
        <position position="330"/>
    </location>
</feature>
<evidence type="ECO:0000256" key="6">
    <source>
        <dbReference type="RuleBase" id="RU003355"/>
    </source>
</evidence>
<dbReference type="PROSITE" id="PS00137">
    <property type="entry name" value="SUBTILASE_HIS"/>
    <property type="match status" value="1"/>
</dbReference>
<dbReference type="GO" id="GO:0005615">
    <property type="term" value="C:extracellular space"/>
    <property type="evidence" value="ECO:0007669"/>
    <property type="project" value="TreeGrafter"/>
</dbReference>
<evidence type="ECO:0000259" key="8">
    <source>
        <dbReference type="Pfam" id="PF00082"/>
    </source>
</evidence>
<dbReference type="PROSITE" id="PS51892">
    <property type="entry name" value="SUBTILASE"/>
    <property type="match status" value="1"/>
</dbReference>
<dbReference type="FunFam" id="3.40.50.200:FF:000007">
    <property type="entry name" value="Subtilisin-like serine protease"/>
    <property type="match status" value="1"/>
</dbReference>
<dbReference type="Proteomes" id="UP001175228">
    <property type="component" value="Unassembled WGS sequence"/>
</dbReference>
<dbReference type="Gene3D" id="3.40.50.200">
    <property type="entry name" value="Peptidase S8/S53 domain"/>
    <property type="match status" value="1"/>
</dbReference>
<evidence type="ECO:0000256" key="5">
    <source>
        <dbReference type="PROSITE-ProRule" id="PRU01240"/>
    </source>
</evidence>
<gene>
    <name evidence="10" type="ORF">EDD18DRAFT_1310866</name>
</gene>
<feature type="active site" description="Charge relay system" evidence="5">
    <location>
        <position position="144"/>
    </location>
</feature>
<feature type="chain" id="PRO_5041321718" evidence="7">
    <location>
        <begin position="22"/>
        <end position="393"/>
    </location>
</feature>
<evidence type="ECO:0000256" key="4">
    <source>
        <dbReference type="ARBA" id="ARBA00022825"/>
    </source>
</evidence>
<dbReference type="PANTHER" id="PTHR43806">
    <property type="entry name" value="PEPTIDASE S8"/>
    <property type="match status" value="1"/>
</dbReference>
<dbReference type="InterPro" id="IPR022398">
    <property type="entry name" value="Peptidase_S8_His-AS"/>
</dbReference>
<organism evidence="10 11">
    <name type="scientific">Armillaria luteobubalina</name>
    <dbReference type="NCBI Taxonomy" id="153913"/>
    <lineage>
        <taxon>Eukaryota</taxon>
        <taxon>Fungi</taxon>
        <taxon>Dikarya</taxon>
        <taxon>Basidiomycota</taxon>
        <taxon>Agaricomycotina</taxon>
        <taxon>Agaricomycetes</taxon>
        <taxon>Agaricomycetidae</taxon>
        <taxon>Agaricales</taxon>
        <taxon>Marasmiineae</taxon>
        <taxon>Physalacriaceae</taxon>
        <taxon>Armillaria</taxon>
    </lineage>
</organism>
<dbReference type="GO" id="GO:0006508">
    <property type="term" value="P:proteolysis"/>
    <property type="evidence" value="ECO:0007669"/>
    <property type="project" value="UniProtKB-KW"/>
</dbReference>
<feature type="domain" description="Inhibitor I9" evidence="9">
    <location>
        <begin position="57"/>
        <end position="99"/>
    </location>
</feature>
<dbReference type="InterPro" id="IPR023828">
    <property type="entry name" value="Peptidase_S8_Ser-AS"/>
</dbReference>
<dbReference type="InterPro" id="IPR000209">
    <property type="entry name" value="Peptidase_S8/S53_dom"/>
</dbReference>
<dbReference type="Pfam" id="PF05922">
    <property type="entry name" value="Inhibitor_I9"/>
    <property type="match status" value="1"/>
</dbReference>
<keyword evidence="11" id="KW-1185">Reference proteome</keyword>
<proteinExistence type="inferred from homology"/>
<reference evidence="10" key="1">
    <citation type="submission" date="2023-06" db="EMBL/GenBank/DDBJ databases">
        <authorList>
            <consortium name="Lawrence Berkeley National Laboratory"/>
            <person name="Ahrendt S."/>
            <person name="Sahu N."/>
            <person name="Indic B."/>
            <person name="Wong-Bajracharya J."/>
            <person name="Merenyi Z."/>
            <person name="Ke H.-M."/>
            <person name="Monk M."/>
            <person name="Kocsube S."/>
            <person name="Drula E."/>
            <person name="Lipzen A."/>
            <person name="Balint B."/>
            <person name="Henrissat B."/>
            <person name="Andreopoulos B."/>
            <person name="Martin F.M."/>
            <person name="Harder C.B."/>
            <person name="Rigling D."/>
            <person name="Ford K.L."/>
            <person name="Foster G.D."/>
            <person name="Pangilinan J."/>
            <person name="Papanicolaou A."/>
            <person name="Barry K."/>
            <person name="LaButti K."/>
            <person name="Viragh M."/>
            <person name="Koriabine M."/>
            <person name="Yan M."/>
            <person name="Riley R."/>
            <person name="Champramary S."/>
            <person name="Plett K.L."/>
            <person name="Tsai I.J."/>
            <person name="Slot J."/>
            <person name="Sipos G."/>
            <person name="Plett J."/>
            <person name="Nagy L.G."/>
            <person name="Grigoriev I.V."/>
        </authorList>
    </citation>
    <scope>NUCLEOTIDE SEQUENCE</scope>
    <source>
        <strain evidence="10">HWK02</strain>
    </source>
</reference>
<dbReference type="SUPFAM" id="SSF54897">
    <property type="entry name" value="Protease propeptides/inhibitors"/>
    <property type="match status" value="1"/>
</dbReference>
<dbReference type="InterPro" id="IPR015500">
    <property type="entry name" value="Peptidase_S8_subtilisin-rel"/>
</dbReference>
<feature type="active site" description="Charge relay system" evidence="5">
    <location>
        <position position="175"/>
    </location>
</feature>
<evidence type="ECO:0000313" key="10">
    <source>
        <dbReference type="EMBL" id="KAK0492425.1"/>
    </source>
</evidence>
<dbReference type="Gene3D" id="3.30.70.80">
    <property type="entry name" value="Peptidase S8 propeptide/proteinase inhibitor I9"/>
    <property type="match status" value="1"/>
</dbReference>
<evidence type="ECO:0000256" key="3">
    <source>
        <dbReference type="ARBA" id="ARBA00022801"/>
    </source>
</evidence>
<dbReference type="InterPro" id="IPR010259">
    <property type="entry name" value="S8pro/Inhibitor_I9"/>
</dbReference>
<dbReference type="PROSITE" id="PS00136">
    <property type="entry name" value="SUBTILASE_ASP"/>
    <property type="match status" value="1"/>
</dbReference>
<dbReference type="InterPro" id="IPR034193">
    <property type="entry name" value="PCSK9_ProteinaseK-like"/>
</dbReference>
<dbReference type="InterPro" id="IPR050131">
    <property type="entry name" value="Peptidase_S8_subtilisin-like"/>
</dbReference>
<evidence type="ECO:0000313" key="11">
    <source>
        <dbReference type="Proteomes" id="UP001175228"/>
    </source>
</evidence>
<sequence>MLSFFTTTLSLVAALAPAVLGAPNIALRDVETFAGKVKPKGYIVTLKEGASKDELLENLGSSVTAVFNRTSNGFAGVLNDNDLNTIRANPDVESIAQDVRTNAPWGLARISQTAALGSSDTSALTYKYNYDSSGGAGVDVYVVDTGIYTAHSTYGGRASWGATFGGYANADGNGHGTHVAGTVGGTQYGVAKSVNLIAVKVLDDSGSGYISDILAGLEWVIDAVEASGKPSIVSLSLGGSASTTFDNGIIAVINAGIHVVVAAGNDNTNASGTSPARVAAAITVGASTIADARASFSNYGSVVDIFAPGQYITSSWIGGTTRTNNISGTSMATPHVSGLVAYLIRLNGNQSPAAISSLIKSLGVSGILSSIHECLFGVDESSGTVNLLANNGY</sequence>
<dbReference type="GO" id="GO:0004252">
    <property type="term" value="F:serine-type endopeptidase activity"/>
    <property type="evidence" value="ECO:0007669"/>
    <property type="project" value="UniProtKB-UniRule"/>
</dbReference>
<evidence type="ECO:0000259" key="9">
    <source>
        <dbReference type="Pfam" id="PF05922"/>
    </source>
</evidence>
<keyword evidence="7" id="KW-0732">Signal</keyword>
<accession>A0AA39PYM0</accession>
<protein>
    <submittedName>
        <fullName evidence="10">Serine protease</fullName>
    </submittedName>
</protein>
<dbReference type="PRINTS" id="PR00723">
    <property type="entry name" value="SUBTILISIN"/>
</dbReference>
<feature type="domain" description="Peptidase S8/S53" evidence="8">
    <location>
        <begin position="135"/>
        <end position="360"/>
    </location>
</feature>
<dbReference type="InterPro" id="IPR023827">
    <property type="entry name" value="Peptidase_S8_Asp-AS"/>
</dbReference>